<dbReference type="PANTHER" id="PTHR37984:SF13">
    <property type="entry name" value="RIBONUCLEASE H"/>
    <property type="match status" value="1"/>
</dbReference>
<reference evidence="2 3" key="1">
    <citation type="submission" date="2022-01" db="EMBL/GenBank/DDBJ databases">
        <title>A chromosomal length assembly of Cordylochernes scorpioides.</title>
        <authorList>
            <person name="Zeh D."/>
            <person name="Zeh J."/>
        </authorList>
    </citation>
    <scope>NUCLEOTIDE SEQUENCE [LARGE SCALE GENOMIC DNA]</scope>
    <source>
        <strain evidence="2">IN4F17</strain>
        <tissue evidence="2">Whole Body</tissue>
    </source>
</reference>
<name>A0ABY6KFJ9_9ARAC</name>
<dbReference type="EMBL" id="CP092866">
    <property type="protein sequence ID" value="UYV66568.1"/>
    <property type="molecule type" value="Genomic_DNA"/>
</dbReference>
<dbReference type="CDD" id="cd01647">
    <property type="entry name" value="RT_LTR"/>
    <property type="match status" value="1"/>
</dbReference>
<dbReference type="PANTHER" id="PTHR37984">
    <property type="entry name" value="PROTEIN CBG26694"/>
    <property type="match status" value="1"/>
</dbReference>
<dbReference type="InterPro" id="IPR043502">
    <property type="entry name" value="DNA/RNA_pol_sf"/>
</dbReference>
<dbReference type="Proteomes" id="UP001235939">
    <property type="component" value="Chromosome 04"/>
</dbReference>
<evidence type="ECO:0000259" key="1">
    <source>
        <dbReference type="Pfam" id="PF00078"/>
    </source>
</evidence>
<dbReference type="InterPro" id="IPR000477">
    <property type="entry name" value="RT_dom"/>
</dbReference>
<dbReference type="Pfam" id="PF00078">
    <property type="entry name" value="RVT_1"/>
    <property type="match status" value="1"/>
</dbReference>
<gene>
    <name evidence="2" type="ORF">LAZ67_4002120</name>
</gene>
<dbReference type="SUPFAM" id="SSF56672">
    <property type="entry name" value="DNA/RNA polymerases"/>
    <property type="match status" value="1"/>
</dbReference>
<protein>
    <submittedName>
        <fullName evidence="2">K02A2.6-like</fullName>
    </submittedName>
</protein>
<dbReference type="InterPro" id="IPR043128">
    <property type="entry name" value="Rev_trsase/Diguanyl_cyclase"/>
</dbReference>
<dbReference type="Gene3D" id="3.10.10.10">
    <property type="entry name" value="HIV Type 1 Reverse Transcriptase, subunit A, domain 1"/>
    <property type="match status" value="1"/>
</dbReference>
<keyword evidence="3" id="KW-1185">Reference proteome</keyword>
<evidence type="ECO:0000313" key="2">
    <source>
        <dbReference type="EMBL" id="UYV66568.1"/>
    </source>
</evidence>
<feature type="domain" description="Reverse transcriptase" evidence="1">
    <location>
        <begin position="71"/>
        <end position="184"/>
    </location>
</feature>
<evidence type="ECO:0000313" key="3">
    <source>
        <dbReference type="Proteomes" id="UP001235939"/>
    </source>
</evidence>
<dbReference type="InterPro" id="IPR050951">
    <property type="entry name" value="Retrovirus_Pol_polyprotein"/>
</dbReference>
<accession>A0ABY6KFJ9</accession>
<organism evidence="2 3">
    <name type="scientific">Cordylochernes scorpioides</name>
    <dbReference type="NCBI Taxonomy" id="51811"/>
    <lineage>
        <taxon>Eukaryota</taxon>
        <taxon>Metazoa</taxon>
        <taxon>Ecdysozoa</taxon>
        <taxon>Arthropoda</taxon>
        <taxon>Chelicerata</taxon>
        <taxon>Arachnida</taxon>
        <taxon>Pseudoscorpiones</taxon>
        <taxon>Cheliferoidea</taxon>
        <taxon>Chernetidae</taxon>
        <taxon>Cordylochernes</taxon>
    </lineage>
</organism>
<dbReference type="Gene3D" id="3.30.70.270">
    <property type="match status" value="1"/>
</dbReference>
<proteinExistence type="predicted"/>
<sequence>MLNHSDGDGSTRLPDISGIALVARDGIDSTTRTERTHMKGRSVHAYWTAPIVQVLKKDGSVSICGDFRCTANKAIELDRYPIPSIDEIFSKLSTSTVLSTLYLSQAYLRVMLAEEAKAVVDINTTKRLFSYKRLPYDVAVAPNKFQRIMEGLFADLPGVACYIDDILIAGKDFEDHEQKLDLVFR</sequence>